<accession>A0AC61RVC1</accession>
<reference evidence="1" key="1">
    <citation type="submission" date="2019-04" db="EMBL/GenBank/DDBJ databases">
        <title>Microbes associate with the intestines of laboratory mice.</title>
        <authorList>
            <person name="Navarre W."/>
            <person name="Wong E."/>
            <person name="Huang K."/>
            <person name="Tropini C."/>
            <person name="Ng K."/>
            <person name="Yu B."/>
        </authorList>
    </citation>
    <scope>NUCLEOTIDE SEQUENCE</scope>
    <source>
        <strain evidence="1">NM01_1-7b</strain>
    </source>
</reference>
<sequence>MKLIIQIPCYNEAETLEIALNDLPKQIEGIDEIEYLIINDGSKDNTVEVARNWGVNYVVDLKRNKGLAKGFMAGLDACLRNGADIIVNTDADNQYCADDIEKIVRPILEGKTDIVIGARPVDDTEHWSPLKKKLQHFGSWVVRKASRSDIPDAPSGFRAYSREAAMRLNVVNEYTYTLETIVQAGRSKIAMESVPIRTNAELRPSRLFSSMFGYVKKSMLTILRAFMMYRPLMVFSIIGSIIFALGLAIGIRFLVYFIGGSGAGHMQSLILASTLMLLGFQTFIVGLLADIISANRKILEDVQYHVRKLDFDKDVEKKNEMKDMEKEGKPESGKEM</sequence>
<evidence type="ECO:0000313" key="1">
    <source>
        <dbReference type="EMBL" id="TGY95795.1"/>
    </source>
</evidence>
<keyword evidence="2" id="KW-1185">Reference proteome</keyword>
<comment type="caution">
    <text evidence="1">The sequence shown here is derived from an EMBL/GenBank/DDBJ whole genome shotgun (WGS) entry which is preliminary data.</text>
</comment>
<dbReference type="EMBL" id="SRYA01000024">
    <property type="protein sequence ID" value="TGY95795.1"/>
    <property type="molecule type" value="Genomic_DNA"/>
</dbReference>
<protein>
    <submittedName>
        <fullName evidence="1">Glycosyltransferase family 2 protein</fullName>
    </submittedName>
</protein>
<dbReference type="Proteomes" id="UP000304953">
    <property type="component" value="Unassembled WGS sequence"/>
</dbReference>
<name>A0AC61RVC1_9FIRM</name>
<proteinExistence type="predicted"/>
<evidence type="ECO:0000313" key="2">
    <source>
        <dbReference type="Proteomes" id="UP000304953"/>
    </source>
</evidence>
<organism evidence="1 2">
    <name type="scientific">Petralouisia muris</name>
    <dbReference type="NCBI Taxonomy" id="3032872"/>
    <lineage>
        <taxon>Bacteria</taxon>
        <taxon>Bacillati</taxon>
        <taxon>Bacillota</taxon>
        <taxon>Clostridia</taxon>
        <taxon>Lachnospirales</taxon>
        <taxon>Lachnospiraceae</taxon>
        <taxon>Petralouisia</taxon>
    </lineage>
</organism>
<gene>
    <name evidence="1" type="ORF">E5329_13195</name>
</gene>